<evidence type="ECO:0000313" key="2">
    <source>
        <dbReference type="Proteomes" id="UP000076715"/>
    </source>
</evidence>
<protein>
    <submittedName>
        <fullName evidence="1">Uncharacterized protein</fullName>
    </submittedName>
</protein>
<reference evidence="1 2" key="1">
    <citation type="submission" date="2016-01" db="EMBL/GenBank/DDBJ databases">
        <title>The draft genome sequence of Aquimarina sp. RZW4-3-2.</title>
        <authorList>
            <person name="Wang Y."/>
        </authorList>
    </citation>
    <scope>NUCLEOTIDE SEQUENCE [LARGE SCALE GENOMIC DNA]</scope>
    <source>
        <strain evidence="1 2">RZW4-3-2</strain>
    </source>
</reference>
<organism evidence="1 2">
    <name type="scientific">Aquimarina aggregata</name>
    <dbReference type="NCBI Taxonomy" id="1642818"/>
    <lineage>
        <taxon>Bacteria</taxon>
        <taxon>Pseudomonadati</taxon>
        <taxon>Bacteroidota</taxon>
        <taxon>Flavobacteriia</taxon>
        <taxon>Flavobacteriales</taxon>
        <taxon>Flavobacteriaceae</taxon>
        <taxon>Aquimarina</taxon>
    </lineage>
</organism>
<keyword evidence="2" id="KW-1185">Reference proteome</keyword>
<accession>A0A163BXL0</accession>
<name>A0A163BXL0_9FLAO</name>
<dbReference type="STRING" id="1642818.AWE51_00070"/>
<comment type="caution">
    <text evidence="1">The sequence shown here is derived from an EMBL/GenBank/DDBJ whole genome shotgun (WGS) entry which is preliminary data.</text>
</comment>
<dbReference type="EMBL" id="LQRT01000002">
    <property type="protein sequence ID" value="KZS41876.1"/>
    <property type="molecule type" value="Genomic_DNA"/>
</dbReference>
<gene>
    <name evidence="1" type="ORF">AWE51_00070</name>
</gene>
<sequence>MKDLEIIKSQKIMTENNSLSDNIDPLIVPITTIAKQEKQLIGAGYKVERKKLLDHSQQYIEVFNPDEDIVDGHQRKVVFLYDGTGNILEKLSVVITPYELNHEKEQKVF</sequence>
<dbReference type="Proteomes" id="UP000076715">
    <property type="component" value="Unassembled WGS sequence"/>
</dbReference>
<proteinExistence type="predicted"/>
<evidence type="ECO:0000313" key="1">
    <source>
        <dbReference type="EMBL" id="KZS41876.1"/>
    </source>
</evidence>
<dbReference type="AlphaFoldDB" id="A0A163BXL0"/>